<dbReference type="SUPFAM" id="SSF69118">
    <property type="entry name" value="AhpD-like"/>
    <property type="match status" value="1"/>
</dbReference>
<dbReference type="Proteomes" id="UP001241747">
    <property type="component" value="Unassembled WGS sequence"/>
</dbReference>
<dbReference type="PANTHER" id="PTHR34846">
    <property type="entry name" value="4-CARBOXYMUCONOLACTONE DECARBOXYLASE FAMILY PROTEIN (AFU_ORTHOLOGUE AFUA_6G11590)"/>
    <property type="match status" value="1"/>
</dbReference>
<dbReference type="PANTHER" id="PTHR34846:SF7">
    <property type="entry name" value="BLL7811 PROTEIN"/>
    <property type="match status" value="1"/>
</dbReference>
<dbReference type="Pfam" id="PF02627">
    <property type="entry name" value="CMD"/>
    <property type="match status" value="1"/>
</dbReference>
<reference evidence="2 3" key="1">
    <citation type="submission" date="2023-07" db="EMBL/GenBank/DDBJ databases">
        <title>Genomic Encyclopedia of Type Strains, Phase IV (KMG-IV): sequencing the most valuable type-strain genomes for metagenomic binning, comparative biology and taxonomic classification.</title>
        <authorList>
            <person name="Goeker M."/>
        </authorList>
    </citation>
    <scope>NUCLEOTIDE SEQUENCE [LARGE SCALE GENOMIC DNA]</scope>
    <source>
        <strain evidence="2 3">DSM 3770</strain>
    </source>
</reference>
<accession>A0ABU0LEC5</accession>
<name>A0ABU0LEC5_XANAG</name>
<protein>
    <submittedName>
        <fullName evidence="2">AhpD family alkylhydroperoxidase</fullName>
    </submittedName>
</protein>
<sequence length="152" mass="16291">MADPLSRPTYKDFTATAPDVYGGLSALTQAVDAAGLDKGLTELVKLRASQINGCAFCLKFHLSVARQVGVPQEKLDLLATWRHAELFSAREQAALAYAEALTLLEGEPASDAVWAAVRAEFSEAEALYLTVTIAAINAWNRIGIGLRFAPPT</sequence>
<dbReference type="InterPro" id="IPR003779">
    <property type="entry name" value="CMD-like"/>
</dbReference>
<evidence type="ECO:0000313" key="2">
    <source>
        <dbReference type="EMBL" id="MDQ0505488.1"/>
    </source>
</evidence>
<evidence type="ECO:0000259" key="1">
    <source>
        <dbReference type="Pfam" id="PF02627"/>
    </source>
</evidence>
<keyword evidence="3" id="KW-1185">Reference proteome</keyword>
<feature type="domain" description="Carboxymuconolactone decarboxylase-like" evidence="1">
    <location>
        <begin position="18"/>
        <end position="100"/>
    </location>
</feature>
<dbReference type="InterPro" id="IPR029032">
    <property type="entry name" value="AhpD-like"/>
</dbReference>
<evidence type="ECO:0000313" key="3">
    <source>
        <dbReference type="Proteomes" id="UP001241747"/>
    </source>
</evidence>
<dbReference type="Gene3D" id="1.20.1290.10">
    <property type="entry name" value="AhpD-like"/>
    <property type="match status" value="1"/>
</dbReference>
<dbReference type="EMBL" id="JAUSVY010000004">
    <property type="protein sequence ID" value="MDQ0505488.1"/>
    <property type="molecule type" value="Genomic_DNA"/>
</dbReference>
<dbReference type="InterPro" id="IPR004675">
    <property type="entry name" value="AhpD_core"/>
</dbReference>
<gene>
    <name evidence="2" type="ORF">QOZ94_002284</name>
</gene>
<dbReference type="RefSeq" id="WP_237344048.1">
    <property type="nucleotide sequence ID" value="NZ_JABWGX010000002.1"/>
</dbReference>
<dbReference type="NCBIfam" id="TIGR00778">
    <property type="entry name" value="ahpD_dom"/>
    <property type="match status" value="1"/>
</dbReference>
<comment type="caution">
    <text evidence="2">The sequence shown here is derived from an EMBL/GenBank/DDBJ whole genome shotgun (WGS) entry which is preliminary data.</text>
</comment>
<proteinExistence type="predicted"/>
<organism evidence="2 3">
    <name type="scientific">Xanthobacter agilis</name>
    <dbReference type="NCBI Taxonomy" id="47492"/>
    <lineage>
        <taxon>Bacteria</taxon>
        <taxon>Pseudomonadati</taxon>
        <taxon>Pseudomonadota</taxon>
        <taxon>Alphaproteobacteria</taxon>
        <taxon>Hyphomicrobiales</taxon>
        <taxon>Xanthobacteraceae</taxon>
        <taxon>Xanthobacter</taxon>
    </lineage>
</organism>